<dbReference type="PANTHER" id="PTHR35017:SF3">
    <property type="entry name" value="SHKT DOMAIN-CONTAINING PROTEIN"/>
    <property type="match status" value="1"/>
</dbReference>
<dbReference type="PANTHER" id="PTHR35017">
    <property type="entry name" value="PROTEIN CBG16223-RELATED"/>
    <property type="match status" value="1"/>
</dbReference>
<evidence type="ECO:0000313" key="1">
    <source>
        <dbReference type="EnsemblMetazoa" id="CJA04465.1"/>
    </source>
</evidence>
<organism evidence="1 2">
    <name type="scientific">Caenorhabditis japonica</name>
    <dbReference type="NCBI Taxonomy" id="281687"/>
    <lineage>
        <taxon>Eukaryota</taxon>
        <taxon>Metazoa</taxon>
        <taxon>Ecdysozoa</taxon>
        <taxon>Nematoda</taxon>
        <taxon>Chromadorea</taxon>
        <taxon>Rhabditida</taxon>
        <taxon>Rhabditina</taxon>
        <taxon>Rhabditomorpha</taxon>
        <taxon>Rhabditoidea</taxon>
        <taxon>Rhabditidae</taxon>
        <taxon>Peloderinae</taxon>
        <taxon>Caenorhabditis</taxon>
    </lineage>
</organism>
<sequence>MAYDLIARSLVSERCFDRYGPKFCDRYVNKTDVFEPHNTWSCDGENPQIAFRTCRKSCGYCNFNVVQYTLVAVNQLPMTNKDGEQSILV</sequence>
<name>A0A8R1DJL5_CAEJA</name>
<keyword evidence="2" id="KW-1185">Reference proteome</keyword>
<evidence type="ECO:0000313" key="2">
    <source>
        <dbReference type="Proteomes" id="UP000005237"/>
    </source>
</evidence>
<reference evidence="1" key="2">
    <citation type="submission" date="2022-06" db="UniProtKB">
        <authorList>
            <consortium name="EnsemblMetazoa"/>
        </authorList>
    </citation>
    <scope>IDENTIFICATION</scope>
    <source>
        <strain evidence="1">DF5081</strain>
    </source>
</reference>
<dbReference type="EnsemblMetazoa" id="CJA04465.1">
    <property type="protein sequence ID" value="CJA04465.1"/>
    <property type="gene ID" value="WBGene00123669"/>
</dbReference>
<accession>A0A8R1DJL5</accession>
<dbReference type="Proteomes" id="UP000005237">
    <property type="component" value="Unassembled WGS sequence"/>
</dbReference>
<dbReference type="AlphaFoldDB" id="A0A8R1DJL5"/>
<proteinExistence type="predicted"/>
<protein>
    <submittedName>
        <fullName evidence="1">Uncharacterized protein</fullName>
    </submittedName>
</protein>
<reference evidence="2" key="1">
    <citation type="submission" date="2010-08" db="EMBL/GenBank/DDBJ databases">
        <authorList>
            <consortium name="Caenorhabditis japonica Sequencing Consortium"/>
            <person name="Wilson R.K."/>
        </authorList>
    </citation>
    <scope>NUCLEOTIDE SEQUENCE [LARGE SCALE GENOMIC DNA]</scope>
    <source>
        <strain evidence="2">DF5081</strain>
    </source>
</reference>